<keyword evidence="3" id="KW-1185">Reference proteome</keyword>
<feature type="region of interest" description="Disordered" evidence="1">
    <location>
        <begin position="1"/>
        <end position="26"/>
    </location>
</feature>
<organism evidence="2 3">
    <name type="scientific">Schizophyllum amplum</name>
    <dbReference type="NCBI Taxonomy" id="97359"/>
    <lineage>
        <taxon>Eukaryota</taxon>
        <taxon>Fungi</taxon>
        <taxon>Dikarya</taxon>
        <taxon>Basidiomycota</taxon>
        <taxon>Agaricomycotina</taxon>
        <taxon>Agaricomycetes</taxon>
        <taxon>Agaricomycetidae</taxon>
        <taxon>Agaricales</taxon>
        <taxon>Schizophyllaceae</taxon>
        <taxon>Schizophyllum</taxon>
    </lineage>
</organism>
<name>A0A550D0V3_9AGAR</name>
<protein>
    <submittedName>
        <fullName evidence="2">Uncharacterized protein</fullName>
    </submittedName>
</protein>
<proteinExistence type="predicted"/>
<comment type="caution">
    <text evidence="2">The sequence shown here is derived from an EMBL/GenBank/DDBJ whole genome shotgun (WGS) entry which is preliminary data.</text>
</comment>
<dbReference type="AlphaFoldDB" id="A0A550D0V3"/>
<evidence type="ECO:0000313" key="2">
    <source>
        <dbReference type="EMBL" id="TRM70657.1"/>
    </source>
</evidence>
<feature type="compositionally biased region" description="Basic and acidic residues" evidence="1">
    <location>
        <begin position="1"/>
        <end position="11"/>
    </location>
</feature>
<gene>
    <name evidence="2" type="ORF">BD626DRAFT_478163</name>
</gene>
<dbReference type="Proteomes" id="UP000320762">
    <property type="component" value="Unassembled WGS sequence"/>
</dbReference>
<evidence type="ECO:0000313" key="3">
    <source>
        <dbReference type="Proteomes" id="UP000320762"/>
    </source>
</evidence>
<accession>A0A550D0V3</accession>
<sequence length="58" mass="7180">MNYRTHDERTGPYRRRKDSKHNDWTTHNDWTAQAPVICINTNTKRMTEYEKNDRIRKE</sequence>
<evidence type="ECO:0000256" key="1">
    <source>
        <dbReference type="SAM" id="MobiDB-lite"/>
    </source>
</evidence>
<dbReference type="EMBL" id="VDMD01000001">
    <property type="protein sequence ID" value="TRM70657.1"/>
    <property type="molecule type" value="Genomic_DNA"/>
</dbReference>
<reference evidence="2 3" key="1">
    <citation type="journal article" date="2019" name="New Phytol.">
        <title>Comparative genomics reveals unique wood-decay strategies and fruiting body development in the Schizophyllaceae.</title>
        <authorList>
            <person name="Almasi E."/>
            <person name="Sahu N."/>
            <person name="Krizsan K."/>
            <person name="Balint B."/>
            <person name="Kovacs G.M."/>
            <person name="Kiss B."/>
            <person name="Cseklye J."/>
            <person name="Drula E."/>
            <person name="Henrissat B."/>
            <person name="Nagy I."/>
            <person name="Chovatia M."/>
            <person name="Adam C."/>
            <person name="LaButti K."/>
            <person name="Lipzen A."/>
            <person name="Riley R."/>
            <person name="Grigoriev I.V."/>
            <person name="Nagy L.G."/>
        </authorList>
    </citation>
    <scope>NUCLEOTIDE SEQUENCE [LARGE SCALE GENOMIC DNA]</scope>
    <source>
        <strain evidence="2 3">NL-1724</strain>
    </source>
</reference>